<dbReference type="KEGG" id="coc:Coch_0725"/>
<gene>
    <name evidence="1" type="ordered locus">Coch_0725</name>
</gene>
<proteinExistence type="predicted"/>
<evidence type="ECO:0000313" key="1">
    <source>
        <dbReference type="EMBL" id="ACU92282.1"/>
    </source>
</evidence>
<reference evidence="1 2" key="1">
    <citation type="journal article" date="2009" name="Stand. Genomic Sci.">
        <title>Complete genome sequence of Capnocytophaga ochracea type strain (VPI 2845).</title>
        <authorList>
            <person name="Mavrommatis K."/>
            <person name="Gronow S."/>
            <person name="Saunders E."/>
            <person name="Land M."/>
            <person name="Lapidus A."/>
            <person name="Copeland A."/>
            <person name="Glavina Del Rio T."/>
            <person name="Nolan M."/>
            <person name="Lucas S."/>
            <person name="Chen F."/>
            <person name="Tice H."/>
            <person name="Cheng J.F."/>
            <person name="Bruce D."/>
            <person name="Goodwin L."/>
            <person name="Pitluck S."/>
            <person name="Pati A."/>
            <person name="Ivanova N."/>
            <person name="Chen A."/>
            <person name="Palaniappan K."/>
            <person name="Chain P."/>
            <person name="Hauser L."/>
            <person name="Chang Y.J."/>
            <person name="Jeffries C.D."/>
            <person name="Brettin T."/>
            <person name="Detter J.C."/>
            <person name="Han C."/>
            <person name="Bristow J."/>
            <person name="Goker M."/>
            <person name="Rohde M."/>
            <person name="Eisen J.A."/>
            <person name="Markowitz V."/>
            <person name="Kyrpides N.C."/>
            <person name="Klenk H.P."/>
            <person name="Hugenholtz P."/>
        </authorList>
    </citation>
    <scope>NUCLEOTIDE SEQUENCE [LARGE SCALE GENOMIC DNA]</scope>
    <source>
        <strain evidence="2">ATCC 27872 / DSM 7271 / JCM 12966 / VPI 2845</strain>
    </source>
</reference>
<dbReference type="EMBL" id="CP001632">
    <property type="protein sequence ID" value="ACU92282.1"/>
    <property type="molecule type" value="Genomic_DNA"/>
</dbReference>
<sequence length="60" mass="7048">MGLKVYENEHYGKKGDYFRGYANTKGFIGNNKALHGTYFYIVCYSKHGKEEQQKGFLYVR</sequence>
<keyword evidence="2" id="KW-1185">Reference proteome</keyword>
<dbReference type="Pfam" id="PF13585">
    <property type="entry name" value="CHU_C"/>
    <property type="match status" value="1"/>
</dbReference>
<accession>C7M8B2</accession>
<dbReference type="AlphaFoldDB" id="C7M8B2"/>
<dbReference type="Proteomes" id="UP000006650">
    <property type="component" value="Chromosome"/>
</dbReference>
<organism evidence="1 2">
    <name type="scientific">Capnocytophaga ochracea (strain ATCC 27872 / DSM 7271 / CCUG 9716 / JCM 12966 / NCTC 12371 / SS31 / VPI 2845)</name>
    <name type="common">Bacteroides ochraceus</name>
    <dbReference type="NCBI Taxonomy" id="521097"/>
    <lineage>
        <taxon>Bacteria</taxon>
        <taxon>Pseudomonadati</taxon>
        <taxon>Bacteroidota</taxon>
        <taxon>Flavobacteriia</taxon>
        <taxon>Flavobacteriales</taxon>
        <taxon>Flavobacteriaceae</taxon>
        <taxon>Capnocytophaga</taxon>
    </lineage>
</organism>
<dbReference type="HOGENOM" id="CLU_197363_0_0_10"/>
<evidence type="ECO:0008006" key="3">
    <source>
        <dbReference type="Google" id="ProtNLM"/>
    </source>
</evidence>
<dbReference type="STRING" id="521097.Coch_0725"/>
<evidence type="ECO:0000313" key="2">
    <source>
        <dbReference type="Proteomes" id="UP000006650"/>
    </source>
</evidence>
<name>C7M8B2_CAPOD</name>
<protein>
    <recommendedName>
        <fullName evidence="3">Gliding motility-associated C-terminal domain</fullName>
    </recommendedName>
</protein>